<protein>
    <submittedName>
        <fullName evidence="1">Glycoside hydrolase family 42</fullName>
    </submittedName>
</protein>
<evidence type="ECO:0000313" key="2">
    <source>
        <dbReference type="Proteomes" id="UP001371391"/>
    </source>
</evidence>
<name>A0ABU9H5Z9_9GAMM</name>
<reference evidence="1 2" key="1">
    <citation type="submission" date="2024-02" db="EMBL/GenBank/DDBJ databases">
        <title>Bacteria isolated from the canopy kelp, Nereocystis luetkeana.</title>
        <authorList>
            <person name="Pfister C.A."/>
            <person name="Younker I.T."/>
            <person name="Light S.H."/>
        </authorList>
    </citation>
    <scope>NUCLEOTIDE SEQUENCE [LARGE SCALE GENOMIC DNA]</scope>
    <source>
        <strain evidence="1 2">TI.1.03</strain>
    </source>
</reference>
<comment type="caution">
    <text evidence="1">The sequence shown here is derived from an EMBL/GenBank/DDBJ whole genome shotgun (WGS) entry which is preliminary data.</text>
</comment>
<proteinExistence type="predicted"/>
<accession>A0ABU9H5Z9</accession>
<keyword evidence="2" id="KW-1185">Reference proteome</keyword>
<evidence type="ECO:0000313" key="1">
    <source>
        <dbReference type="EMBL" id="MEL0657316.1"/>
    </source>
</evidence>
<dbReference type="Proteomes" id="UP001371391">
    <property type="component" value="Unassembled WGS sequence"/>
</dbReference>
<dbReference type="GO" id="GO:0016787">
    <property type="term" value="F:hydrolase activity"/>
    <property type="evidence" value="ECO:0007669"/>
    <property type="project" value="UniProtKB-KW"/>
</dbReference>
<keyword evidence="1" id="KW-0378">Hydrolase</keyword>
<feature type="non-terminal residue" evidence="1">
    <location>
        <position position="1"/>
    </location>
</feature>
<sequence>ADTHIKIMPRMFMDYSRSGGIDTESLAELTTMVGHDAKAFGSENIRPGKSSKWIEKYAYNCGIVTMFHDFMESVAHNKINLNSESQFLSSG</sequence>
<organism evidence="1 2">
    <name type="scientific">Pseudoalteromonas issachenkonii</name>
    <dbReference type="NCBI Taxonomy" id="152297"/>
    <lineage>
        <taxon>Bacteria</taxon>
        <taxon>Pseudomonadati</taxon>
        <taxon>Pseudomonadota</taxon>
        <taxon>Gammaproteobacteria</taxon>
        <taxon>Alteromonadales</taxon>
        <taxon>Pseudoalteromonadaceae</taxon>
        <taxon>Pseudoalteromonas</taxon>
    </lineage>
</organism>
<gene>
    <name evidence="1" type="ORF">V6257_20105</name>
</gene>
<dbReference type="EMBL" id="JBAKAW010000045">
    <property type="protein sequence ID" value="MEL0657316.1"/>
    <property type="molecule type" value="Genomic_DNA"/>
</dbReference>
<feature type="non-terminal residue" evidence="1">
    <location>
        <position position="91"/>
    </location>
</feature>